<reference evidence="1 2" key="1">
    <citation type="submission" date="2020-06" db="EMBL/GenBank/DDBJ databases">
        <title>Pseudomonas eucalypticola sp. nov., an endophyte of Eucalyptus dunnii leaves with biocontrol ability of eucalyptus leaf blight.</title>
        <authorList>
            <person name="Liu Y."/>
            <person name="Song Z."/>
            <person name="Zeng H."/>
            <person name="Lu M."/>
            <person name="Wang X."/>
            <person name="Lian X."/>
            <person name="Zhang Q."/>
        </authorList>
    </citation>
    <scope>NUCLEOTIDE SEQUENCE [LARGE SCALE GENOMIC DNA]</scope>
    <source>
        <strain evidence="1 2">NP-1</strain>
    </source>
</reference>
<evidence type="ECO:0000313" key="2">
    <source>
        <dbReference type="Proteomes" id="UP000509568"/>
    </source>
</evidence>
<organism evidence="1 2">
    <name type="scientific">Pseudomonas eucalypticola</name>
    <dbReference type="NCBI Taxonomy" id="2599595"/>
    <lineage>
        <taxon>Bacteria</taxon>
        <taxon>Pseudomonadati</taxon>
        <taxon>Pseudomonadota</taxon>
        <taxon>Gammaproteobacteria</taxon>
        <taxon>Pseudomonadales</taxon>
        <taxon>Pseudomonadaceae</taxon>
        <taxon>Pseudomonas</taxon>
    </lineage>
</organism>
<dbReference type="Proteomes" id="UP000509568">
    <property type="component" value="Chromosome"/>
</dbReference>
<dbReference type="EMBL" id="CP056030">
    <property type="protein sequence ID" value="QKZ02402.1"/>
    <property type="molecule type" value="Genomic_DNA"/>
</dbReference>
<proteinExistence type="predicted"/>
<dbReference type="Gene3D" id="3.40.1000.10">
    <property type="entry name" value="Mog1/PsbP, alpha/beta/alpha sandwich"/>
    <property type="match status" value="1"/>
</dbReference>
<evidence type="ECO:0000313" key="1">
    <source>
        <dbReference type="EMBL" id="QKZ02402.1"/>
    </source>
</evidence>
<name>A0A7D5H0L9_9PSED</name>
<protein>
    <recommendedName>
        <fullName evidence="3">DUF1795 domain-containing protein</fullName>
    </recommendedName>
</protein>
<keyword evidence="2" id="KW-1185">Reference proteome</keyword>
<gene>
    <name evidence="1" type="ORF">HWQ56_00775</name>
</gene>
<dbReference type="AlphaFoldDB" id="A0A7D5H0L9"/>
<dbReference type="KEGG" id="pez:HWQ56_00775"/>
<sequence>MTRTSMYDRISERRIALEALAREEEERRAAEAPAQAQNVVPLAMQDEAPTTFNLGGFSFGFPAALRFEDLQITAMLRGEPVAISVQRCSVAQDRTLDQAFDEAVQGLHERHGSLRIIRRRESTMAGSDALALDFVFRAGHQERHGRLVGAMVPVADRNERQWLAISCVIDPDKPALKGWLLDFDNMLNGLTGL</sequence>
<dbReference type="RefSeq" id="WP_176569552.1">
    <property type="nucleotide sequence ID" value="NZ_CP056030.1"/>
</dbReference>
<accession>A0A7D5H0L9</accession>
<evidence type="ECO:0008006" key="3">
    <source>
        <dbReference type="Google" id="ProtNLM"/>
    </source>
</evidence>